<keyword evidence="1 2" id="KW-0238">DNA-binding</keyword>
<dbReference type="InterPro" id="IPR036271">
    <property type="entry name" value="Tet_transcr_reg_TetR-rel_C_sf"/>
</dbReference>
<dbReference type="EMBL" id="LT629800">
    <property type="protein sequence ID" value="SDU97748.1"/>
    <property type="molecule type" value="Genomic_DNA"/>
</dbReference>
<dbReference type="Proteomes" id="UP000325296">
    <property type="component" value="Unassembled WGS sequence"/>
</dbReference>
<dbReference type="PROSITE" id="PS50977">
    <property type="entry name" value="HTH_TETR_2"/>
    <property type="match status" value="1"/>
</dbReference>
<evidence type="ECO:0000313" key="6">
    <source>
        <dbReference type="Proteomes" id="UP000199620"/>
    </source>
</evidence>
<proteinExistence type="predicted"/>
<protein>
    <submittedName>
        <fullName evidence="5">DNA-binding transcriptional regulator, AcrR family</fullName>
    </submittedName>
    <submittedName>
        <fullName evidence="4">TetR/AcrR family transcriptional regulator</fullName>
    </submittedName>
</protein>
<sequence>MSRARAEMIEETRARLLASARQAFATQGYANTSMDDFTARAGLTRGALYHHFGDKKGLLAAVVAQLDREMDERLQQISDQADNPWDGFCERCRAYLRMAQDPEIQRIVLQDTPAVLGENVGAQQQCIESLRGLLEGLMQAGVIEQAPSLALARLINGSLVDTAQWIAHDAQPDERLEQALQGLDLLLRGLQPRR</sequence>
<dbReference type="Proteomes" id="UP000199620">
    <property type="component" value="Chromosome I"/>
</dbReference>
<dbReference type="InterPro" id="IPR009057">
    <property type="entry name" value="Homeodomain-like_sf"/>
</dbReference>
<dbReference type="SUPFAM" id="SSF48498">
    <property type="entry name" value="Tetracyclin repressor-like, C-terminal domain"/>
    <property type="match status" value="1"/>
</dbReference>
<dbReference type="Pfam" id="PF00440">
    <property type="entry name" value="TetR_N"/>
    <property type="match status" value="1"/>
</dbReference>
<feature type="DNA-binding region" description="H-T-H motif" evidence="2">
    <location>
        <begin position="33"/>
        <end position="52"/>
    </location>
</feature>
<dbReference type="PRINTS" id="PR00455">
    <property type="entry name" value="HTHTETR"/>
</dbReference>
<organism evidence="4 7">
    <name type="scientific">Pseudomonas brenneri</name>
    <dbReference type="NCBI Taxonomy" id="129817"/>
    <lineage>
        <taxon>Bacteria</taxon>
        <taxon>Pseudomonadati</taxon>
        <taxon>Pseudomonadota</taxon>
        <taxon>Gammaproteobacteria</taxon>
        <taxon>Pseudomonadales</taxon>
        <taxon>Pseudomonadaceae</taxon>
        <taxon>Pseudomonas</taxon>
    </lineage>
</organism>
<dbReference type="SUPFAM" id="SSF46689">
    <property type="entry name" value="Homeodomain-like"/>
    <property type="match status" value="1"/>
</dbReference>
<evidence type="ECO:0000313" key="5">
    <source>
        <dbReference type="EMBL" id="SDU97748.1"/>
    </source>
</evidence>
<evidence type="ECO:0000313" key="7">
    <source>
        <dbReference type="Proteomes" id="UP000325296"/>
    </source>
</evidence>
<keyword evidence="6" id="KW-1185">Reference proteome</keyword>
<dbReference type="PANTHER" id="PTHR30055">
    <property type="entry name" value="HTH-TYPE TRANSCRIPTIONAL REGULATOR RUTR"/>
    <property type="match status" value="1"/>
</dbReference>
<reference evidence="4 7" key="2">
    <citation type="submission" date="2019-09" db="EMBL/GenBank/DDBJ databases">
        <title>Draft genome sequence of Pseudomonas brenneri CCUG 51514(T).</title>
        <authorList>
            <person name="Tunovic T."/>
            <person name="Pineiro-Iglesias B."/>
            <person name="Unosson C."/>
            <person name="Inganas E."/>
            <person name="Ohlen M."/>
            <person name="Cardew S."/>
            <person name="Jensie-Markopoulos S."/>
            <person name="Salva-Serra F."/>
            <person name="Jaen-Luchoro D."/>
            <person name="Svensson-Stadler L."/>
            <person name="Chun J."/>
            <person name="Moore E."/>
        </authorList>
    </citation>
    <scope>NUCLEOTIDE SEQUENCE [LARGE SCALE GENOMIC DNA]</scope>
    <source>
        <strain evidence="4 7">CCUG 51514</strain>
    </source>
</reference>
<dbReference type="EMBL" id="VUOL01000029">
    <property type="protein sequence ID" value="KAA2226180.1"/>
    <property type="molecule type" value="Genomic_DNA"/>
</dbReference>
<dbReference type="OrthoDB" id="5293556at2"/>
<dbReference type="GO" id="GO:0003700">
    <property type="term" value="F:DNA-binding transcription factor activity"/>
    <property type="evidence" value="ECO:0007669"/>
    <property type="project" value="TreeGrafter"/>
</dbReference>
<reference evidence="5 6" key="1">
    <citation type="submission" date="2016-10" db="EMBL/GenBank/DDBJ databases">
        <authorList>
            <person name="Varghese N."/>
            <person name="Submissions S."/>
        </authorList>
    </citation>
    <scope>NUCLEOTIDE SEQUENCE [LARGE SCALE GENOMIC DNA]</scope>
    <source>
        <strain evidence="5 6">BS2771</strain>
    </source>
</reference>
<evidence type="ECO:0000313" key="4">
    <source>
        <dbReference type="EMBL" id="KAA2226180.1"/>
    </source>
</evidence>
<dbReference type="Gene3D" id="1.10.357.10">
    <property type="entry name" value="Tetracycline Repressor, domain 2"/>
    <property type="match status" value="1"/>
</dbReference>
<dbReference type="Pfam" id="PF21351">
    <property type="entry name" value="TetR_C_41"/>
    <property type="match status" value="1"/>
</dbReference>
<dbReference type="AlphaFoldDB" id="A0A5B2UIC4"/>
<accession>A0A5B2UIC4</accession>
<evidence type="ECO:0000256" key="2">
    <source>
        <dbReference type="PROSITE-ProRule" id="PRU00335"/>
    </source>
</evidence>
<dbReference type="RefSeq" id="WP_090291455.1">
    <property type="nucleotide sequence ID" value="NZ_BMNU01000022.1"/>
</dbReference>
<evidence type="ECO:0000256" key="1">
    <source>
        <dbReference type="ARBA" id="ARBA00023125"/>
    </source>
</evidence>
<dbReference type="GO" id="GO:0000976">
    <property type="term" value="F:transcription cis-regulatory region binding"/>
    <property type="evidence" value="ECO:0007669"/>
    <property type="project" value="TreeGrafter"/>
</dbReference>
<evidence type="ECO:0000259" key="3">
    <source>
        <dbReference type="PROSITE" id="PS50977"/>
    </source>
</evidence>
<dbReference type="InterPro" id="IPR049484">
    <property type="entry name" value="Rv0078-like_C"/>
</dbReference>
<name>A0A5B2UIC4_9PSED</name>
<dbReference type="InterPro" id="IPR050109">
    <property type="entry name" value="HTH-type_TetR-like_transc_reg"/>
</dbReference>
<feature type="domain" description="HTH tetR-type" evidence="3">
    <location>
        <begin position="10"/>
        <end position="70"/>
    </location>
</feature>
<dbReference type="PANTHER" id="PTHR30055:SF223">
    <property type="entry name" value="HTH-TYPE TRANSCRIPTIONAL REGULATOR UIDR"/>
    <property type="match status" value="1"/>
</dbReference>
<dbReference type="InterPro" id="IPR001647">
    <property type="entry name" value="HTH_TetR"/>
</dbReference>
<gene>
    <name evidence="4" type="ORF">F1720_27510</name>
    <name evidence="5" type="ORF">SAMN04490181_2463</name>
</gene>